<dbReference type="OrthoDB" id="1522982at2"/>
<dbReference type="KEGG" id="oho:Oweho_2069"/>
<reference evidence="4 5" key="1">
    <citation type="journal article" date="2012" name="Stand. Genomic Sci.">
        <title>Genome sequence of the orange-pigmented seawater bacterium Owenweeksia hongkongensis type strain (UST20020801(T)).</title>
        <authorList>
            <person name="Riedel T."/>
            <person name="Held B."/>
            <person name="Nolan M."/>
            <person name="Lucas S."/>
            <person name="Lapidus A."/>
            <person name="Tice H."/>
            <person name="Del Rio T.G."/>
            <person name="Cheng J.F."/>
            <person name="Han C."/>
            <person name="Tapia R."/>
            <person name="Goodwin L.A."/>
            <person name="Pitluck S."/>
            <person name="Liolios K."/>
            <person name="Mavromatis K."/>
            <person name="Pagani I."/>
            <person name="Ivanova N."/>
            <person name="Mikhailova N."/>
            <person name="Pati A."/>
            <person name="Chen A."/>
            <person name="Palaniappan K."/>
            <person name="Rohde M."/>
            <person name="Tindall B.J."/>
            <person name="Detter J.C."/>
            <person name="Goker M."/>
            <person name="Woyke T."/>
            <person name="Bristow J."/>
            <person name="Eisen J.A."/>
            <person name="Markowitz V."/>
            <person name="Hugenholtz P."/>
            <person name="Klenk H.P."/>
            <person name="Kyrpides N.C."/>
        </authorList>
    </citation>
    <scope>NUCLEOTIDE SEQUENCE</scope>
    <source>
        <strain evidence="5">DSM 17368 / JCM 12287 / NRRL B-23963</strain>
    </source>
</reference>
<dbReference type="PROSITE" id="PS51123">
    <property type="entry name" value="OMPA_2"/>
    <property type="match status" value="1"/>
</dbReference>
<dbReference type="Gene3D" id="3.30.1330.60">
    <property type="entry name" value="OmpA-like domain"/>
    <property type="match status" value="1"/>
</dbReference>
<gene>
    <name evidence="4" type="ordered locus">Oweho_2069</name>
</gene>
<dbReference type="AlphaFoldDB" id="G8R3I9"/>
<keyword evidence="1" id="KW-0472">Membrane</keyword>
<dbReference type="InterPro" id="IPR006665">
    <property type="entry name" value="OmpA-like"/>
</dbReference>
<dbReference type="CDD" id="cd07185">
    <property type="entry name" value="OmpA_C-like"/>
    <property type="match status" value="1"/>
</dbReference>
<dbReference type="PANTHER" id="PTHR30329">
    <property type="entry name" value="STATOR ELEMENT OF FLAGELLAR MOTOR COMPLEX"/>
    <property type="match status" value="1"/>
</dbReference>
<dbReference type="InterPro" id="IPR050330">
    <property type="entry name" value="Bact_OuterMem_StrucFunc"/>
</dbReference>
<keyword evidence="2" id="KW-0175">Coiled coil</keyword>
<dbReference type="SUPFAM" id="SSF103088">
    <property type="entry name" value="OmpA-like"/>
    <property type="match status" value="1"/>
</dbReference>
<name>G8R3I9_OWEHD</name>
<dbReference type="RefSeq" id="WP_014202394.1">
    <property type="nucleotide sequence ID" value="NC_016599.1"/>
</dbReference>
<sequence length="397" mass="44668">MKISIKHIAFATLLNAGLAYGQNNQPELKTWSVGARLVHLYDLPSYKYDTETSRDMKGLNGDNTKFDLGVDLYVEKQFTPFWGVQVGFRTGGLTGANEVEYYENSFYEGTADLLFNLSNLDKRHMDSRWNYYARLGMGMGNFTSERYLTLDDSPNGNFDDNYWEGRVGAGLQYEINSSWRVELDVAYNLAFNDGFDGYNNSTGNDPYLSTGLGIAYTFGKKENNPMYGVNFFSPEYFGEPESAKVDNRPTAADSALANELTGAKSQMEEMNALIAKQEADLAELKAQKQKVEAPKTQREFVFFAFDSAILSEDAKRELAKTMAEVTGAIKVTGYADNTGDSSYNEKLKMRRAEAVKQFLVQGLQMSEESITVQLADEVKDLKNNEFLNRKVVVEFQQ</sequence>
<dbReference type="EMBL" id="CP003156">
    <property type="protein sequence ID" value="AEV33045.1"/>
    <property type="molecule type" value="Genomic_DNA"/>
</dbReference>
<feature type="domain" description="OmpA-like" evidence="3">
    <location>
        <begin position="290"/>
        <end position="397"/>
    </location>
</feature>
<evidence type="ECO:0000256" key="1">
    <source>
        <dbReference type="PROSITE-ProRule" id="PRU00473"/>
    </source>
</evidence>
<dbReference type="STRING" id="926562.Oweho_2069"/>
<organism evidence="4 5">
    <name type="scientific">Owenweeksia hongkongensis (strain DSM 17368 / CIP 108786 / JCM 12287 / NRRL B-23963 / UST20020801)</name>
    <dbReference type="NCBI Taxonomy" id="926562"/>
    <lineage>
        <taxon>Bacteria</taxon>
        <taxon>Pseudomonadati</taxon>
        <taxon>Bacteroidota</taxon>
        <taxon>Flavobacteriia</taxon>
        <taxon>Flavobacteriales</taxon>
        <taxon>Owenweeksiaceae</taxon>
        <taxon>Owenweeksia</taxon>
    </lineage>
</organism>
<dbReference type="InterPro" id="IPR036737">
    <property type="entry name" value="OmpA-like_sf"/>
</dbReference>
<evidence type="ECO:0000259" key="3">
    <source>
        <dbReference type="PROSITE" id="PS51123"/>
    </source>
</evidence>
<dbReference type="PANTHER" id="PTHR30329:SF21">
    <property type="entry name" value="LIPOPROTEIN YIAD-RELATED"/>
    <property type="match status" value="1"/>
</dbReference>
<dbReference type="Proteomes" id="UP000005631">
    <property type="component" value="Chromosome"/>
</dbReference>
<dbReference type="eggNOG" id="COG2885">
    <property type="taxonomic scope" value="Bacteria"/>
</dbReference>
<evidence type="ECO:0000313" key="4">
    <source>
        <dbReference type="EMBL" id="AEV33045.1"/>
    </source>
</evidence>
<proteinExistence type="predicted"/>
<keyword evidence="5" id="KW-1185">Reference proteome</keyword>
<feature type="coiled-coil region" evidence="2">
    <location>
        <begin position="260"/>
        <end position="287"/>
    </location>
</feature>
<dbReference type="InterPro" id="IPR011250">
    <property type="entry name" value="OMP/PagP_B-barrel"/>
</dbReference>
<accession>G8R3I9</accession>
<protein>
    <submittedName>
        <fullName evidence="4">Outer membrane protein/peptidoglycan-associated (Lipo)protein</fullName>
    </submittedName>
</protein>
<dbReference type="GO" id="GO:0016020">
    <property type="term" value="C:membrane"/>
    <property type="evidence" value="ECO:0007669"/>
    <property type="project" value="UniProtKB-UniRule"/>
</dbReference>
<evidence type="ECO:0000256" key="2">
    <source>
        <dbReference type="SAM" id="Coils"/>
    </source>
</evidence>
<dbReference type="Gene3D" id="2.40.160.20">
    <property type="match status" value="1"/>
</dbReference>
<dbReference type="SUPFAM" id="SSF56925">
    <property type="entry name" value="OMPA-like"/>
    <property type="match status" value="1"/>
</dbReference>
<evidence type="ECO:0000313" key="5">
    <source>
        <dbReference type="Proteomes" id="UP000005631"/>
    </source>
</evidence>
<dbReference type="HOGENOM" id="CLU_058370_1_0_10"/>
<dbReference type="Pfam" id="PF00691">
    <property type="entry name" value="OmpA"/>
    <property type="match status" value="1"/>
</dbReference>